<comment type="similarity">
    <text evidence="1">Belongs to the peptidase C59 family.</text>
</comment>
<dbReference type="AlphaFoldDB" id="A0A9Q2ELM9"/>
<evidence type="ECO:0000313" key="4">
    <source>
        <dbReference type="Proteomes" id="UP000806577"/>
    </source>
</evidence>
<dbReference type="PANTHER" id="PTHR35527">
    <property type="entry name" value="CHOLOYLGLYCINE HYDROLASE"/>
    <property type="match status" value="1"/>
</dbReference>
<name>A0A9Q2ELM9_9GAMM</name>
<dbReference type="EMBL" id="CP065177">
    <property type="protein sequence ID" value="URG50038.1"/>
    <property type="molecule type" value="Genomic_DNA"/>
</dbReference>
<accession>A0A9Q2ELM9</accession>
<dbReference type="CDD" id="cd01902">
    <property type="entry name" value="Ntn_CGH"/>
    <property type="match status" value="1"/>
</dbReference>
<gene>
    <name evidence="3" type="ORF">IG609_005765</name>
</gene>
<dbReference type="PROSITE" id="PS51257">
    <property type="entry name" value="PROKAR_LIPOPROTEIN"/>
    <property type="match status" value="1"/>
</dbReference>
<keyword evidence="4" id="KW-1185">Reference proteome</keyword>
<dbReference type="InterPro" id="IPR029055">
    <property type="entry name" value="Ntn_hydrolases_N"/>
</dbReference>
<evidence type="ECO:0000256" key="1">
    <source>
        <dbReference type="ARBA" id="ARBA00006625"/>
    </source>
</evidence>
<evidence type="ECO:0000256" key="2">
    <source>
        <dbReference type="ARBA" id="ARBA00022801"/>
    </source>
</evidence>
<organism evidence="3 4">
    <name type="scientific">Pectobacterium quasiaquaticum</name>
    <dbReference type="NCBI Taxonomy" id="2774015"/>
    <lineage>
        <taxon>Bacteria</taxon>
        <taxon>Pseudomonadati</taxon>
        <taxon>Pseudomonadota</taxon>
        <taxon>Gammaproteobacteria</taxon>
        <taxon>Enterobacterales</taxon>
        <taxon>Pectobacteriaceae</taxon>
        <taxon>Pectobacterium</taxon>
    </lineage>
</organism>
<dbReference type="InterPro" id="IPR029132">
    <property type="entry name" value="CBAH/NAAA_C"/>
</dbReference>
<dbReference type="Gene3D" id="3.60.60.10">
    <property type="entry name" value="Penicillin V Acylase, Chain A"/>
    <property type="match status" value="1"/>
</dbReference>
<evidence type="ECO:0000313" key="3">
    <source>
        <dbReference type="EMBL" id="URG50038.1"/>
    </source>
</evidence>
<protein>
    <submittedName>
        <fullName evidence="3">Linear amide C-N hydrolase</fullName>
    </submittedName>
</protein>
<reference evidence="3 4" key="1">
    <citation type="journal article" date="2021" name="Int. J. Syst. Evol. Microbiol.">
        <title>&lt;i&gt;Pectobacterium quasiaquaticum&lt;/i&gt; sp. nov., isolated from waterways.</title>
        <authorList>
            <person name="Ben Moussa H."/>
            <person name="Pedron J."/>
            <person name="Bertrand C."/>
            <person name="Hecquet A."/>
            <person name="Barny M.A."/>
        </authorList>
    </citation>
    <scope>NUCLEOTIDE SEQUENCE [LARGE SCALE GENOMIC DNA]</scope>
    <source>
        <strain evidence="3 4">A477-S1-J17</strain>
    </source>
</reference>
<keyword evidence="2 3" id="KW-0378">Hydrolase</keyword>
<dbReference type="PANTHER" id="PTHR35527:SF2">
    <property type="entry name" value="HYDROLASE"/>
    <property type="match status" value="1"/>
</dbReference>
<sequence length="377" mass="41600">MIKNNKHLKSTVCALSLAALTLGSAVSLACTRFVYKDPHNLDYPITARSMDWAFDTETNLWIFPRGLERSGAAGQYPSLEWTSKYGSVIASAFDSNANMASTTDGVNEKGLAANVLWLAESEYPKAAPTAKKPGLSIAAWAQYVLDNFATVDEAVKALQEEKFTLVTKQVEGQERMATLHLSLSDSSGDSAIIEYIDGKQVIHHNKDYQVMTNSPTFDQQLTLNAYWDQIGGNVMLPGTNRAADRFVRASFYVKNVDPNKPSPDGKERTKLEKDKADLAAAFSIIRNASVPYGYSLPDMPNIASTRWRTVVDHKSLQYFFESAVSPNIFWVDLKKIDFSPRGNNASKLDLGPNQSTIYSGQASEHFKPATPFKFAGL</sequence>
<dbReference type="SUPFAM" id="SSF56235">
    <property type="entry name" value="N-terminal nucleophile aminohydrolases (Ntn hydrolases)"/>
    <property type="match status" value="1"/>
</dbReference>
<dbReference type="InterPro" id="IPR052193">
    <property type="entry name" value="Peptidase_C59"/>
</dbReference>
<dbReference type="Pfam" id="PF02275">
    <property type="entry name" value="CBAH"/>
    <property type="match status" value="1"/>
</dbReference>
<proteinExistence type="inferred from homology"/>
<dbReference type="GO" id="GO:0016787">
    <property type="term" value="F:hydrolase activity"/>
    <property type="evidence" value="ECO:0007669"/>
    <property type="project" value="UniProtKB-KW"/>
</dbReference>
<dbReference type="KEGG" id="pqu:IG609_005765"/>
<dbReference type="Proteomes" id="UP000806577">
    <property type="component" value="Chromosome"/>
</dbReference>
<dbReference type="RefSeq" id="WP_193398731.1">
    <property type="nucleotide sequence ID" value="NZ_CP065177.1"/>
</dbReference>